<evidence type="ECO:0000313" key="1">
    <source>
        <dbReference type="EMBL" id="WNF01349.1"/>
    </source>
</evidence>
<keyword evidence="2" id="KW-1185">Reference proteome</keyword>
<sequence>MNLVAGLLDLLAGERTAAGQDVQAALDVPGGEESQQPLVLGAPDGGQLLVEPSLEQQQHRPG</sequence>
<accession>A0ABY9V988</accession>
<dbReference type="RefSeq" id="WP_311039668.1">
    <property type="nucleotide sequence ID" value="NZ_CP117522.1"/>
</dbReference>
<proteinExistence type="predicted"/>
<gene>
    <name evidence="1" type="ORF">PS467_41510</name>
</gene>
<organism evidence="1 2">
    <name type="scientific">Streptomyces luomodiensis</name>
    <dbReference type="NCBI Taxonomy" id="3026192"/>
    <lineage>
        <taxon>Bacteria</taxon>
        <taxon>Bacillati</taxon>
        <taxon>Actinomycetota</taxon>
        <taxon>Actinomycetes</taxon>
        <taxon>Kitasatosporales</taxon>
        <taxon>Streptomycetaceae</taxon>
        <taxon>Streptomyces</taxon>
    </lineage>
</organism>
<evidence type="ECO:0000313" key="2">
    <source>
        <dbReference type="Proteomes" id="UP001305606"/>
    </source>
</evidence>
<name>A0ABY9V988_9ACTN</name>
<dbReference type="Proteomes" id="UP001305606">
    <property type="component" value="Chromosome"/>
</dbReference>
<reference evidence="1 2" key="1">
    <citation type="submission" date="2023-02" db="EMBL/GenBank/DDBJ databases">
        <title>Streptomyces sp. SCA4-21 with antifungal activity against Fusarium oxysporum f. sp. cubense, Streptomyces sp. SCA2-17 with antifungal activity against Fusarium oxysporum f. sp. cubense.</title>
        <authorList>
            <person name="Qi D."/>
        </authorList>
    </citation>
    <scope>NUCLEOTIDE SEQUENCE [LARGE SCALE GENOMIC DNA]</scope>
    <source>
        <strain evidence="1 2">SCA4-21</strain>
    </source>
</reference>
<protein>
    <submittedName>
        <fullName evidence="1">Uncharacterized protein</fullName>
    </submittedName>
</protein>
<dbReference type="EMBL" id="CP117522">
    <property type="protein sequence ID" value="WNF01349.1"/>
    <property type="molecule type" value="Genomic_DNA"/>
</dbReference>